<reference evidence="1" key="1">
    <citation type="submission" date="2014-09" db="EMBL/GenBank/DDBJ databases">
        <authorList>
            <person name="Magalhaes I.L.F."/>
            <person name="Oliveira U."/>
            <person name="Santos F.R."/>
            <person name="Vidigal T.H.D.A."/>
            <person name="Brescovit A.D."/>
            <person name="Santos A.J."/>
        </authorList>
    </citation>
    <scope>NUCLEOTIDE SEQUENCE</scope>
    <source>
        <tissue evidence="1">Shoot tissue taken approximately 20 cm above the soil surface</tissue>
    </source>
</reference>
<proteinExistence type="predicted"/>
<accession>A0A0A8Z3K6</accession>
<reference evidence="1" key="2">
    <citation type="journal article" date="2015" name="Data Brief">
        <title>Shoot transcriptome of the giant reed, Arundo donax.</title>
        <authorList>
            <person name="Barrero R.A."/>
            <person name="Guerrero F.D."/>
            <person name="Moolhuijzen P."/>
            <person name="Goolsby J.A."/>
            <person name="Tidwell J."/>
            <person name="Bellgard S.E."/>
            <person name="Bellgard M.I."/>
        </authorList>
    </citation>
    <scope>NUCLEOTIDE SEQUENCE</scope>
    <source>
        <tissue evidence="1">Shoot tissue taken approximately 20 cm above the soil surface</tissue>
    </source>
</reference>
<dbReference type="EMBL" id="GBRH01266560">
    <property type="protein sequence ID" value="JAD31335.1"/>
    <property type="molecule type" value="Transcribed_RNA"/>
</dbReference>
<name>A0A0A8Z3K6_ARUDO</name>
<dbReference type="AlphaFoldDB" id="A0A0A8Z3K6"/>
<protein>
    <submittedName>
        <fullName evidence="1">Uncharacterized protein</fullName>
    </submittedName>
</protein>
<organism evidence="1">
    <name type="scientific">Arundo donax</name>
    <name type="common">Giant reed</name>
    <name type="synonym">Donax arundinaceus</name>
    <dbReference type="NCBI Taxonomy" id="35708"/>
    <lineage>
        <taxon>Eukaryota</taxon>
        <taxon>Viridiplantae</taxon>
        <taxon>Streptophyta</taxon>
        <taxon>Embryophyta</taxon>
        <taxon>Tracheophyta</taxon>
        <taxon>Spermatophyta</taxon>
        <taxon>Magnoliopsida</taxon>
        <taxon>Liliopsida</taxon>
        <taxon>Poales</taxon>
        <taxon>Poaceae</taxon>
        <taxon>PACMAD clade</taxon>
        <taxon>Arundinoideae</taxon>
        <taxon>Arundineae</taxon>
        <taxon>Arundo</taxon>
    </lineage>
</organism>
<sequence>MIGWLDAIPTVCTILAPSETEKTVQLGRNYECVDSFRDLMLDHTHTNEKEVTPC</sequence>
<evidence type="ECO:0000313" key="1">
    <source>
        <dbReference type="EMBL" id="JAD31335.1"/>
    </source>
</evidence>